<dbReference type="Gene3D" id="3.40.50.410">
    <property type="entry name" value="von Willebrand factor, type A domain"/>
    <property type="match status" value="1"/>
</dbReference>
<dbReference type="InterPro" id="IPR024193">
    <property type="entry name" value="Ku80"/>
</dbReference>
<dbReference type="SUPFAM" id="SSF53300">
    <property type="entry name" value="vWA-like"/>
    <property type="match status" value="1"/>
</dbReference>
<dbReference type="InterPro" id="IPR036465">
    <property type="entry name" value="vWFA_dom_sf"/>
</dbReference>
<dbReference type="SMART" id="SM00559">
    <property type="entry name" value="Ku78"/>
    <property type="match status" value="1"/>
</dbReference>
<dbReference type="GO" id="GO:0016787">
    <property type="term" value="F:hydrolase activity"/>
    <property type="evidence" value="ECO:0007669"/>
    <property type="project" value="UniProtKB-KW"/>
</dbReference>
<feature type="compositionally biased region" description="Acidic residues" evidence="18">
    <location>
        <begin position="665"/>
        <end position="675"/>
    </location>
</feature>
<dbReference type="AlphaFoldDB" id="A0A8E2DFD5"/>
<evidence type="ECO:0000256" key="14">
    <source>
        <dbReference type="ARBA" id="ARBA00023172"/>
    </source>
</evidence>
<reference evidence="20 21" key="1">
    <citation type="submission" date="2016-07" db="EMBL/GenBank/DDBJ databases">
        <title>Draft genome of the white-rot fungus Obba rivulosa 3A-2.</title>
        <authorList>
            <consortium name="DOE Joint Genome Institute"/>
            <person name="Miettinen O."/>
            <person name="Riley R."/>
            <person name="Acob R."/>
            <person name="Barry K."/>
            <person name="Cullen D."/>
            <person name="De Vries R."/>
            <person name="Hainaut M."/>
            <person name="Hatakka A."/>
            <person name="Henrissat B."/>
            <person name="Hilden K."/>
            <person name="Kuo R."/>
            <person name="Labutti K."/>
            <person name="Lipzen A."/>
            <person name="Makela M.R."/>
            <person name="Sandor L."/>
            <person name="Spatafora J.W."/>
            <person name="Grigoriev I.V."/>
            <person name="Hibbett D.S."/>
        </authorList>
    </citation>
    <scope>NUCLEOTIDE SEQUENCE [LARGE SCALE GENOMIC DNA]</scope>
    <source>
        <strain evidence="20 21">3A-2</strain>
    </source>
</reference>
<evidence type="ECO:0000256" key="13">
    <source>
        <dbReference type="ARBA" id="ARBA00023125"/>
    </source>
</evidence>
<feature type="region of interest" description="Disordered" evidence="18">
    <location>
        <begin position="318"/>
        <end position="340"/>
    </location>
</feature>
<dbReference type="InterPro" id="IPR016194">
    <property type="entry name" value="SPOC-like_C_dom_sf"/>
</dbReference>
<dbReference type="GO" id="GO:0003684">
    <property type="term" value="F:damaged DNA binding"/>
    <property type="evidence" value="ECO:0007669"/>
    <property type="project" value="InterPro"/>
</dbReference>
<dbReference type="InterPro" id="IPR002035">
    <property type="entry name" value="VWF_A"/>
</dbReference>
<dbReference type="Gene3D" id="1.10.1600.10">
    <property type="match status" value="1"/>
</dbReference>
<gene>
    <name evidence="20" type="ORF">OBBRIDRAFT_891636</name>
</gene>
<keyword evidence="16" id="KW-0539">Nucleus</keyword>
<dbReference type="Pfam" id="PF08785">
    <property type="entry name" value="Ku_PK_bind"/>
    <property type="match status" value="1"/>
</dbReference>
<sequence length="830" mass="93516">MPAERAGFTVTMFLVDVSPSMGKLREVEVPNGPNGETMTIEMTNLEYSLQFVKLKIQEMIFNGRKTDQCGVILFGTDDTDNIVNEKNGGYEHVTEYIPIAQPDAGTLAKISAIQPSETTGDAIDALIVGIETQHQYLTRKATWTRKIVLITDGESPIEIEDWEATVKKMNSLEIGLTIVGIDFDEEELPFHEEDKSDIKRMNESFYHTLASKMDRGVVGNAEFALQELSRPEIRQVKSTMTGTILRIGDVESRAEEAIEIYVKTAKYTAKAPLPKMKRFSRRIKMSGEDDERMEVDEDEDKTVWAQLARRTEFYIDRGDGATEDGVSEAGDAEDESKGEKVEKEELIRGFKYGASYVPCPDNVFPHLPTVKGMEICGFFKAENFKRWQEMGEVYYVFADPDSPMQQVALSALVRAMAAKQSKLAIARWVRTNGADPKMGVMWPMVVEDQIDYLMWVRMPFADDIRNFPFASLEKLVTKTGEVVKSHPYLPTEDQVAAMEQFVDAMDLMDAGEKNEDGVREPWFDVRLSYNPALHRLKQALFHAAIVDDLATHPLPPPHPELTKYFEPPRRVLKRAREPTEQCKATFNVREIPAKVARTRKDNHVRARDEDEDILLLDKMAKRPPTSSQMPASQRPASQRAVQASPSRPKDKGKARTGGDSSASESETEPESDAEDLLLSKGPHLPTPTQSPEPDPGRAPGRIIGNTYPLEDFRQNIARGDVVTKAVEDLAEVIKEIVTKPFASRRTEEMLQCMRTLRKVALEEDEIDAWNAFLRQLRHVCLEERPGNKDFWEHVQGEGREISLISKSEASKFGGASDVTDAYAVQFINQQ</sequence>
<dbReference type="OrthoDB" id="30826at2759"/>
<accession>A0A8E2DFD5</accession>
<evidence type="ECO:0000256" key="15">
    <source>
        <dbReference type="ARBA" id="ARBA00023204"/>
    </source>
</evidence>
<dbReference type="GO" id="GO:0043564">
    <property type="term" value="C:Ku70:Ku80 complex"/>
    <property type="evidence" value="ECO:0007669"/>
    <property type="project" value="InterPro"/>
</dbReference>
<dbReference type="Proteomes" id="UP000250043">
    <property type="component" value="Unassembled WGS sequence"/>
</dbReference>
<evidence type="ECO:0000256" key="7">
    <source>
        <dbReference type="ARBA" id="ARBA00022741"/>
    </source>
</evidence>
<evidence type="ECO:0000256" key="11">
    <source>
        <dbReference type="ARBA" id="ARBA00022840"/>
    </source>
</evidence>
<evidence type="ECO:0000313" key="20">
    <source>
        <dbReference type="EMBL" id="OCH84687.1"/>
    </source>
</evidence>
<dbReference type="EC" id="3.6.4.12" evidence="4"/>
<feature type="region of interest" description="Disordered" evidence="18">
    <location>
        <begin position="597"/>
        <end position="703"/>
    </location>
</feature>
<dbReference type="PROSITE" id="PS50234">
    <property type="entry name" value="VWFA"/>
    <property type="match status" value="1"/>
</dbReference>
<organism evidence="20 21">
    <name type="scientific">Obba rivulosa</name>
    <dbReference type="NCBI Taxonomy" id="1052685"/>
    <lineage>
        <taxon>Eukaryota</taxon>
        <taxon>Fungi</taxon>
        <taxon>Dikarya</taxon>
        <taxon>Basidiomycota</taxon>
        <taxon>Agaricomycotina</taxon>
        <taxon>Agaricomycetes</taxon>
        <taxon>Polyporales</taxon>
        <taxon>Gelatoporiaceae</taxon>
        <taxon>Obba</taxon>
    </lineage>
</organism>
<feature type="compositionally biased region" description="Basic and acidic residues" evidence="18">
    <location>
        <begin position="598"/>
        <end position="608"/>
    </location>
</feature>
<keyword evidence="21" id="KW-1185">Reference proteome</keyword>
<dbReference type="GO" id="GO:0005524">
    <property type="term" value="F:ATP binding"/>
    <property type="evidence" value="ECO:0007669"/>
    <property type="project" value="UniProtKB-KW"/>
</dbReference>
<evidence type="ECO:0000256" key="6">
    <source>
        <dbReference type="ARBA" id="ARBA00022454"/>
    </source>
</evidence>
<keyword evidence="15" id="KW-0234">DNA repair</keyword>
<dbReference type="InterPro" id="IPR006164">
    <property type="entry name" value="DNA_bd_Ku70/Ku80"/>
</dbReference>
<evidence type="ECO:0000256" key="2">
    <source>
        <dbReference type="ARBA" id="ARBA00004574"/>
    </source>
</evidence>
<dbReference type="SUPFAM" id="SSF100939">
    <property type="entry name" value="SPOC domain-like"/>
    <property type="match status" value="1"/>
</dbReference>
<comment type="similarity">
    <text evidence="3">Belongs to the ku80 family.</text>
</comment>
<dbReference type="InterPro" id="IPR005161">
    <property type="entry name" value="Ku_N"/>
</dbReference>
<keyword evidence="8" id="KW-0227">DNA damage</keyword>
<dbReference type="GO" id="GO:0006310">
    <property type="term" value="P:DNA recombination"/>
    <property type="evidence" value="ECO:0007669"/>
    <property type="project" value="UniProtKB-KW"/>
</dbReference>
<feature type="compositionally biased region" description="Pro residues" evidence="18">
    <location>
        <begin position="684"/>
        <end position="693"/>
    </location>
</feature>
<keyword evidence="10" id="KW-0347">Helicase</keyword>
<proteinExistence type="inferred from homology"/>
<dbReference type="Pfam" id="PF02735">
    <property type="entry name" value="Ku"/>
    <property type="match status" value="1"/>
</dbReference>
<comment type="subcellular location">
    <subcellularLocation>
        <location evidence="2">Chromosome</location>
        <location evidence="2">Telomere</location>
    </subcellularLocation>
    <subcellularLocation>
        <location evidence="1">Nucleus</location>
    </subcellularLocation>
</comment>
<evidence type="ECO:0000259" key="19">
    <source>
        <dbReference type="PROSITE" id="PS50234"/>
    </source>
</evidence>
<evidence type="ECO:0000256" key="9">
    <source>
        <dbReference type="ARBA" id="ARBA00022801"/>
    </source>
</evidence>
<dbReference type="PANTHER" id="PTHR12604:SF4">
    <property type="entry name" value="X-RAY REPAIR CROSS-COMPLEMENTING PROTEIN 5"/>
    <property type="match status" value="1"/>
</dbReference>
<keyword evidence="6" id="KW-0158">Chromosome</keyword>
<keyword evidence="9" id="KW-0378">Hydrolase</keyword>
<dbReference type="GO" id="GO:0000781">
    <property type="term" value="C:chromosome, telomeric region"/>
    <property type="evidence" value="ECO:0007669"/>
    <property type="project" value="UniProtKB-SubCell"/>
</dbReference>
<dbReference type="InterPro" id="IPR014893">
    <property type="entry name" value="Ku_PK_bind"/>
</dbReference>
<evidence type="ECO:0000256" key="5">
    <source>
        <dbReference type="ARBA" id="ARBA00021792"/>
    </source>
</evidence>
<feature type="domain" description="VWFA" evidence="19">
    <location>
        <begin position="10"/>
        <end position="240"/>
    </location>
</feature>
<dbReference type="PANTHER" id="PTHR12604">
    <property type="entry name" value="KU AUTOANTIGEN DNA HELICASE"/>
    <property type="match status" value="1"/>
</dbReference>
<keyword evidence="7" id="KW-0547">Nucleotide-binding</keyword>
<dbReference type="EMBL" id="KV722645">
    <property type="protein sequence ID" value="OCH84687.1"/>
    <property type="molecule type" value="Genomic_DNA"/>
</dbReference>
<dbReference type="GO" id="GO:0003678">
    <property type="term" value="F:DNA helicase activity"/>
    <property type="evidence" value="ECO:0007669"/>
    <property type="project" value="UniProtKB-EC"/>
</dbReference>
<dbReference type="GO" id="GO:0006303">
    <property type="term" value="P:double-strand break repair via nonhomologous end joining"/>
    <property type="evidence" value="ECO:0007669"/>
    <property type="project" value="InterPro"/>
</dbReference>
<feature type="compositionally biased region" description="Acidic residues" evidence="18">
    <location>
        <begin position="321"/>
        <end position="334"/>
    </location>
</feature>
<dbReference type="Gene3D" id="2.40.290.10">
    <property type="match status" value="1"/>
</dbReference>
<evidence type="ECO:0000256" key="1">
    <source>
        <dbReference type="ARBA" id="ARBA00004123"/>
    </source>
</evidence>
<dbReference type="GO" id="GO:0042162">
    <property type="term" value="F:telomeric DNA binding"/>
    <property type="evidence" value="ECO:0007669"/>
    <property type="project" value="InterPro"/>
</dbReference>
<evidence type="ECO:0000256" key="10">
    <source>
        <dbReference type="ARBA" id="ARBA00022806"/>
    </source>
</evidence>
<dbReference type="Pfam" id="PF03731">
    <property type="entry name" value="Ku_N"/>
    <property type="match status" value="1"/>
</dbReference>
<protein>
    <recommendedName>
        <fullName evidence="5">ATP-dependent DNA helicase II subunit 2</fullName>
        <ecNumber evidence="4">3.6.4.12</ecNumber>
    </recommendedName>
    <alternativeName>
        <fullName evidence="17">ATP-dependent DNA helicase II subunit Ku80</fullName>
    </alternativeName>
</protein>
<evidence type="ECO:0000256" key="3">
    <source>
        <dbReference type="ARBA" id="ARBA00007726"/>
    </source>
</evidence>
<evidence type="ECO:0000256" key="12">
    <source>
        <dbReference type="ARBA" id="ARBA00022895"/>
    </source>
</evidence>
<dbReference type="SUPFAM" id="SSF101420">
    <property type="entry name" value="C-terminal domain of Ku80"/>
    <property type="match status" value="1"/>
</dbReference>
<evidence type="ECO:0000256" key="16">
    <source>
        <dbReference type="ARBA" id="ARBA00023242"/>
    </source>
</evidence>
<dbReference type="Gene3D" id="1.25.40.240">
    <property type="entry name" value="Ku, C-terminal domain"/>
    <property type="match status" value="1"/>
</dbReference>
<keyword evidence="12" id="KW-0779">Telomere</keyword>
<evidence type="ECO:0000256" key="8">
    <source>
        <dbReference type="ARBA" id="ARBA00022763"/>
    </source>
</evidence>
<dbReference type="InterPro" id="IPR036494">
    <property type="entry name" value="Ku_C_sf"/>
</dbReference>
<dbReference type="CDD" id="cd00873">
    <property type="entry name" value="KU80"/>
    <property type="match status" value="1"/>
</dbReference>
<evidence type="ECO:0000256" key="18">
    <source>
        <dbReference type="SAM" id="MobiDB-lite"/>
    </source>
</evidence>
<evidence type="ECO:0000256" key="17">
    <source>
        <dbReference type="ARBA" id="ARBA00031847"/>
    </source>
</evidence>
<feature type="compositionally biased region" description="Polar residues" evidence="18">
    <location>
        <begin position="624"/>
        <end position="645"/>
    </location>
</feature>
<evidence type="ECO:0000256" key="4">
    <source>
        <dbReference type="ARBA" id="ARBA00012551"/>
    </source>
</evidence>
<dbReference type="FunFam" id="1.10.1600.10:FF:000002">
    <property type="entry name" value="X-ray repair cross-complementing protein 5"/>
    <property type="match status" value="1"/>
</dbReference>
<dbReference type="GO" id="GO:0000723">
    <property type="term" value="P:telomere maintenance"/>
    <property type="evidence" value="ECO:0007669"/>
    <property type="project" value="InterPro"/>
</dbReference>
<keyword evidence="13" id="KW-0238">DNA-binding</keyword>
<keyword evidence="14" id="KW-0233">DNA recombination</keyword>
<evidence type="ECO:0000313" key="21">
    <source>
        <dbReference type="Proteomes" id="UP000250043"/>
    </source>
</evidence>
<keyword evidence="11" id="KW-0067">ATP-binding</keyword>
<name>A0A8E2DFD5_9APHY</name>
<dbReference type="GO" id="GO:0003690">
    <property type="term" value="F:double-stranded DNA binding"/>
    <property type="evidence" value="ECO:0007669"/>
    <property type="project" value="TreeGrafter"/>
</dbReference>